<evidence type="ECO:0000256" key="1">
    <source>
        <dbReference type="SAM" id="SignalP"/>
    </source>
</evidence>
<evidence type="ECO:0000313" key="3">
    <source>
        <dbReference type="Proteomes" id="UP000588111"/>
    </source>
</evidence>
<sequence length="280" mass="30208">MKLNVLTAAVLTSGVAMFASTAHAGMTTDNHGNVGYDSYDECVMAVKDGSAKFYTPYTYQKPKMRTGESSVKKMRLSEVMIPKAVVDSNSLAASNYSAGACDLGVGQSDGRYGVSGALVGKYVPIAADMPVNVYMDKAGNPVRLSMQQCDNHFGARFPTPIMSDAKETEAPALDAEVAITEERSLEPVVVATNRVIRPAKYRVKEVIIAPEDQIKRINTADGTAIAVEDAANRTVIVGQEADAEVLEETEISQTFPVIHVPDNNKQRIVEPNTDKYVIVE</sequence>
<accession>A0A839TDV4</accession>
<feature type="signal peptide" evidence="1">
    <location>
        <begin position="1"/>
        <end position="24"/>
    </location>
</feature>
<protein>
    <submittedName>
        <fullName evidence="2">Uncharacterized protein</fullName>
    </submittedName>
</protein>
<dbReference type="AlphaFoldDB" id="A0A839TDV4"/>
<feature type="chain" id="PRO_5032949958" evidence="1">
    <location>
        <begin position="25"/>
        <end position="280"/>
    </location>
</feature>
<dbReference type="EMBL" id="JACHXL010000002">
    <property type="protein sequence ID" value="MBB3106596.1"/>
    <property type="molecule type" value="Genomic_DNA"/>
</dbReference>
<keyword evidence="1" id="KW-0732">Signal</keyword>
<organism evidence="2 3">
    <name type="scientific">Psychrobacter luti</name>
    <dbReference type="NCBI Taxonomy" id="198481"/>
    <lineage>
        <taxon>Bacteria</taxon>
        <taxon>Pseudomonadati</taxon>
        <taxon>Pseudomonadota</taxon>
        <taxon>Gammaproteobacteria</taxon>
        <taxon>Moraxellales</taxon>
        <taxon>Moraxellaceae</taxon>
        <taxon>Psychrobacter</taxon>
    </lineage>
</organism>
<comment type="caution">
    <text evidence="2">The sequence shown here is derived from an EMBL/GenBank/DDBJ whole genome shotgun (WGS) entry which is preliminary data.</text>
</comment>
<dbReference type="RefSeq" id="WP_183619511.1">
    <property type="nucleotide sequence ID" value="NZ_CAJHAH010000001.1"/>
</dbReference>
<proteinExistence type="predicted"/>
<evidence type="ECO:0000313" key="2">
    <source>
        <dbReference type="EMBL" id="MBB3106596.1"/>
    </source>
</evidence>
<keyword evidence="3" id="KW-1185">Reference proteome</keyword>
<name>A0A839TDV4_9GAMM</name>
<reference evidence="2 3" key="1">
    <citation type="submission" date="2020-08" db="EMBL/GenBank/DDBJ databases">
        <title>Genomic Encyclopedia of Type Strains, Phase III (KMG-III): the genomes of soil and plant-associated and newly described type strains.</title>
        <authorList>
            <person name="Whitman W."/>
        </authorList>
    </citation>
    <scope>NUCLEOTIDE SEQUENCE [LARGE SCALE GENOMIC DNA]</scope>
    <source>
        <strain evidence="2 3">CECT 5885</strain>
    </source>
</reference>
<gene>
    <name evidence="2" type="ORF">FHS24_001097</name>
</gene>
<dbReference type="Proteomes" id="UP000588111">
    <property type="component" value="Unassembled WGS sequence"/>
</dbReference>